<comment type="similarity">
    <text evidence="2">Belongs to the TRM6/GCD10 family.</text>
</comment>
<feature type="region of interest" description="Disordered" evidence="7">
    <location>
        <begin position="467"/>
        <end position="522"/>
    </location>
</feature>
<evidence type="ECO:0000256" key="5">
    <source>
        <dbReference type="ARBA" id="ARBA00023242"/>
    </source>
</evidence>
<dbReference type="InterPro" id="IPR029063">
    <property type="entry name" value="SAM-dependent_MTases_sf"/>
</dbReference>
<dbReference type="AlphaFoldDB" id="A0A0K3C818"/>
<dbReference type="Gene3D" id="3.10.330.20">
    <property type="match status" value="1"/>
</dbReference>
<dbReference type="Gene3D" id="3.40.50.150">
    <property type="entry name" value="Vaccinia Virus protein VP39"/>
    <property type="match status" value="1"/>
</dbReference>
<dbReference type="EMBL" id="CWKI01000001">
    <property type="protein sequence ID" value="CTR04640.1"/>
    <property type="molecule type" value="Genomic_DNA"/>
</dbReference>
<reference evidence="8 10" key="1">
    <citation type="submission" date="2015-07" db="EMBL/GenBank/DDBJ databases">
        <authorList>
            <person name="Cajimat M.N.B."/>
            <person name="Milazzo M.L."/>
            <person name="Fulhorst C.F."/>
        </authorList>
    </citation>
    <scope>NUCLEOTIDE SEQUENCE [LARGE SCALE GENOMIC DNA]</scope>
    <source>
        <strain evidence="8">Single colony</strain>
    </source>
</reference>
<evidence type="ECO:0000313" key="11">
    <source>
        <dbReference type="Proteomes" id="UP000239560"/>
    </source>
</evidence>
<keyword evidence="5" id="KW-0539">Nucleus</keyword>
<accession>A0A0K3C818</accession>
<gene>
    <name evidence="8" type="primary">FGENESH: predicted gene_1.501</name>
    <name evidence="9" type="ORF">AAT19DRAFT_8933</name>
    <name evidence="8" type="ORF">BN2166_0005010</name>
</gene>
<proteinExistence type="inferred from homology"/>
<dbReference type="STRING" id="5286.A0A0K3C818"/>
<evidence type="ECO:0000256" key="4">
    <source>
        <dbReference type="ARBA" id="ARBA00022694"/>
    </source>
</evidence>
<dbReference type="Proteomes" id="UP000199069">
    <property type="component" value="Unassembled WGS sequence"/>
</dbReference>
<evidence type="ECO:0000313" key="10">
    <source>
        <dbReference type="Proteomes" id="UP000199069"/>
    </source>
</evidence>
<comment type="subcellular location">
    <subcellularLocation>
        <location evidence="1">Nucleus</location>
    </subcellularLocation>
</comment>
<evidence type="ECO:0000256" key="7">
    <source>
        <dbReference type="SAM" id="MobiDB-lite"/>
    </source>
</evidence>
<protein>
    <recommendedName>
        <fullName evidence="3">tRNA (adenine(58)-N(1))-methyltransferase non-catalytic subunit TRM6</fullName>
    </recommendedName>
    <alternativeName>
        <fullName evidence="6">tRNA(m1A58)-methyltransferase subunit TRM6</fullName>
    </alternativeName>
</protein>
<evidence type="ECO:0000256" key="6">
    <source>
        <dbReference type="ARBA" id="ARBA00032319"/>
    </source>
</evidence>
<dbReference type="PANTHER" id="PTHR12945:SF0">
    <property type="entry name" value="TRNA (ADENINE(58)-N(1))-METHYLTRANSFERASE NON-CATALYTIC SUBUNIT TRM6"/>
    <property type="match status" value="1"/>
</dbReference>
<feature type="compositionally biased region" description="Low complexity" evidence="7">
    <location>
        <begin position="1"/>
        <end position="26"/>
    </location>
</feature>
<dbReference type="OMA" id="TRCRPYQ"/>
<dbReference type="OrthoDB" id="10254665at2759"/>
<dbReference type="Pfam" id="PF04189">
    <property type="entry name" value="Gcd10p"/>
    <property type="match status" value="1"/>
</dbReference>
<dbReference type="InterPro" id="IPR017423">
    <property type="entry name" value="TRM6"/>
</dbReference>
<evidence type="ECO:0000256" key="3">
    <source>
        <dbReference type="ARBA" id="ARBA00021704"/>
    </source>
</evidence>
<dbReference type="GO" id="GO:0031515">
    <property type="term" value="C:tRNA (m1A) methyltransferase complex"/>
    <property type="evidence" value="ECO:0007669"/>
    <property type="project" value="InterPro"/>
</dbReference>
<dbReference type="Proteomes" id="UP000239560">
    <property type="component" value="Unassembled WGS sequence"/>
</dbReference>
<name>A0A0K3C818_RHOTO</name>
<feature type="region of interest" description="Disordered" evidence="7">
    <location>
        <begin position="304"/>
        <end position="329"/>
    </location>
</feature>
<evidence type="ECO:0000256" key="1">
    <source>
        <dbReference type="ARBA" id="ARBA00004123"/>
    </source>
</evidence>
<dbReference type="GO" id="GO:0030488">
    <property type="term" value="P:tRNA methylation"/>
    <property type="evidence" value="ECO:0007669"/>
    <property type="project" value="InterPro"/>
</dbReference>
<keyword evidence="4" id="KW-0819">tRNA processing</keyword>
<evidence type="ECO:0000256" key="2">
    <source>
        <dbReference type="ARBA" id="ARBA00008320"/>
    </source>
</evidence>
<keyword evidence="10" id="KW-1185">Reference proteome</keyword>
<feature type="region of interest" description="Disordered" evidence="7">
    <location>
        <begin position="1"/>
        <end position="45"/>
    </location>
</feature>
<sequence>MAEAEQSRAAASATEQAAPAPAAAESTKPRPSSSQSRETPSRAYIRQGDNVLLKLPSGIIKPVKIQPNGTISLGKYGSFKGHELVGRAYGHTYEISEEGKLSTVQVTLNEIEETEANNEFITSSGAQALSFVDIKALKESGLSGREIIQKQIEEHKTYELKTEYSKEKYMKKKEAKYLQMFTPLEPTVHMIAQYHFEKQPSKTRELRPDTLANMLAMANVRPGSRLLVVEDIGGLLVAAAVERMGGEGRVCVINDADSPPDLHLLEHFNFSPTDLAPITSIHWAATDESWSPPDLPLELAELDKEKEREAETAKGKGKEGSVPKRNTRELHKLRKRKATFEKVQEARDEYFRGGFDGVLIASEYDPLSVIERLLPSIGGSAPIVVYSQNVQLLFSANLALRNHPAIISPTITEPFLRQYQVLPGRTHPEMQGMSHGGYILSMIRVLENADAQAVGIGGRRGKKRSAAAVAAGSATEPENGDSRATSVSASEKEPETKRAKVDEAEAGGEGIGATDAGDPAEAMHVELSTSVDVVAPV</sequence>
<organism evidence="8 10">
    <name type="scientific">Rhodotorula toruloides</name>
    <name type="common">Yeast</name>
    <name type="synonym">Rhodosporidium toruloides</name>
    <dbReference type="NCBI Taxonomy" id="5286"/>
    <lineage>
        <taxon>Eukaryota</taxon>
        <taxon>Fungi</taxon>
        <taxon>Dikarya</taxon>
        <taxon>Basidiomycota</taxon>
        <taxon>Pucciniomycotina</taxon>
        <taxon>Microbotryomycetes</taxon>
        <taxon>Sporidiobolales</taxon>
        <taxon>Sporidiobolaceae</taxon>
        <taxon>Rhodotorula</taxon>
    </lineage>
</organism>
<reference evidence="9 11" key="2">
    <citation type="journal article" date="2018" name="Elife">
        <title>Functional genomics of lipid metabolism in the oleaginous yeast Rhodosporidium toruloides.</title>
        <authorList>
            <person name="Coradetti S.T."/>
            <person name="Pinel D."/>
            <person name="Geiselman G."/>
            <person name="Ito M."/>
            <person name="Mondo S."/>
            <person name="Reilly M.C."/>
            <person name="Cheng Y.F."/>
            <person name="Bauer S."/>
            <person name="Grigoriev I."/>
            <person name="Gladden J.M."/>
            <person name="Simmons B.A."/>
            <person name="Brem R."/>
            <person name="Arkin A.P."/>
            <person name="Skerker J.M."/>
        </authorList>
    </citation>
    <scope>NUCLEOTIDE SEQUENCE [LARGE SCALE GENOMIC DNA]</scope>
    <source>
        <strain evidence="9 11">NBRC 0880</strain>
    </source>
</reference>
<evidence type="ECO:0000313" key="8">
    <source>
        <dbReference type="EMBL" id="CTR04640.1"/>
    </source>
</evidence>
<feature type="compositionally biased region" description="Basic and acidic residues" evidence="7">
    <location>
        <begin position="490"/>
        <end position="503"/>
    </location>
</feature>
<dbReference type="PANTHER" id="PTHR12945">
    <property type="entry name" value="TRANSLATION INITIATION FACTOR EIF3-RELATED"/>
    <property type="match status" value="1"/>
</dbReference>
<feature type="compositionally biased region" description="Polar residues" evidence="7">
    <location>
        <begin position="29"/>
        <end position="38"/>
    </location>
</feature>
<evidence type="ECO:0000313" key="9">
    <source>
        <dbReference type="EMBL" id="PRQ77865.1"/>
    </source>
</evidence>
<dbReference type="GO" id="GO:0005634">
    <property type="term" value="C:nucleus"/>
    <property type="evidence" value="ECO:0007669"/>
    <property type="project" value="UniProtKB-SubCell"/>
</dbReference>
<dbReference type="EMBL" id="LCTV02000001">
    <property type="protein sequence ID" value="PRQ77865.1"/>
    <property type="molecule type" value="Genomic_DNA"/>
</dbReference>